<comment type="pathway">
    <text evidence="10">Lipid metabolism; phospholipid metabolism.</text>
</comment>
<evidence type="ECO:0000256" key="2">
    <source>
        <dbReference type="ARBA" id="ARBA00022490"/>
    </source>
</evidence>
<dbReference type="Proteomes" id="UP000294614">
    <property type="component" value="Unassembled WGS sequence"/>
</dbReference>
<organism evidence="11 12">
    <name type="scientific">Seleniivibrio woodruffii</name>
    <dbReference type="NCBI Taxonomy" id="1078050"/>
    <lineage>
        <taxon>Bacteria</taxon>
        <taxon>Pseudomonadati</taxon>
        <taxon>Deferribacterota</taxon>
        <taxon>Deferribacteres</taxon>
        <taxon>Deferribacterales</taxon>
        <taxon>Geovibrionaceae</taxon>
        <taxon>Seleniivibrio</taxon>
    </lineage>
</organism>
<comment type="catalytic activity">
    <reaction evidence="1 10">
        <text>a fatty acyl-[ACP] + phosphate = an acyl phosphate + holo-[ACP]</text>
        <dbReference type="Rhea" id="RHEA:42292"/>
        <dbReference type="Rhea" id="RHEA-COMP:9685"/>
        <dbReference type="Rhea" id="RHEA-COMP:14125"/>
        <dbReference type="ChEBI" id="CHEBI:43474"/>
        <dbReference type="ChEBI" id="CHEBI:59918"/>
        <dbReference type="ChEBI" id="CHEBI:64479"/>
        <dbReference type="ChEBI" id="CHEBI:138651"/>
        <dbReference type="EC" id="2.3.1.274"/>
    </reaction>
</comment>
<comment type="subcellular location">
    <subcellularLocation>
        <location evidence="10">Cytoplasm</location>
    </subcellularLocation>
    <text evidence="10">Associated with the membrane possibly through PlsY.</text>
</comment>
<keyword evidence="6 10" id="KW-0594">Phospholipid biosynthesis</keyword>
<evidence type="ECO:0000256" key="3">
    <source>
        <dbReference type="ARBA" id="ARBA00022516"/>
    </source>
</evidence>
<dbReference type="PANTHER" id="PTHR30100">
    <property type="entry name" value="FATTY ACID/PHOSPHOLIPID SYNTHESIS PROTEIN PLSX"/>
    <property type="match status" value="1"/>
</dbReference>
<dbReference type="GO" id="GO:0043811">
    <property type="term" value="F:phosphate:acyl-[acyl carrier protein] acyltransferase activity"/>
    <property type="evidence" value="ECO:0007669"/>
    <property type="project" value="UniProtKB-UniRule"/>
</dbReference>
<accession>A0A4R1KAS5</accession>
<keyword evidence="11" id="KW-0012">Acyltransferase</keyword>
<evidence type="ECO:0000256" key="6">
    <source>
        <dbReference type="ARBA" id="ARBA00023209"/>
    </source>
</evidence>
<dbReference type="RefSeq" id="WP_132871052.1">
    <property type="nucleotide sequence ID" value="NZ_JAJUHT010000003.1"/>
</dbReference>
<gene>
    <name evidence="10" type="primary">plsX</name>
    <name evidence="11" type="ORF">C8D98_0120</name>
</gene>
<reference evidence="11 12" key="1">
    <citation type="submission" date="2019-03" db="EMBL/GenBank/DDBJ databases">
        <title>Genomic Encyclopedia of Type Strains, Phase IV (KMG-IV): sequencing the most valuable type-strain genomes for metagenomic binning, comparative biology and taxonomic classification.</title>
        <authorList>
            <person name="Goeker M."/>
        </authorList>
    </citation>
    <scope>NUCLEOTIDE SEQUENCE [LARGE SCALE GENOMIC DNA]</scope>
    <source>
        <strain evidence="11 12">DSM 24984</strain>
    </source>
</reference>
<evidence type="ECO:0000256" key="1">
    <source>
        <dbReference type="ARBA" id="ARBA00001232"/>
    </source>
</evidence>
<evidence type="ECO:0000256" key="10">
    <source>
        <dbReference type="HAMAP-Rule" id="MF_00019"/>
    </source>
</evidence>
<dbReference type="Pfam" id="PF02504">
    <property type="entry name" value="FA_synthesis"/>
    <property type="match status" value="1"/>
</dbReference>
<evidence type="ECO:0000256" key="4">
    <source>
        <dbReference type="ARBA" id="ARBA00022679"/>
    </source>
</evidence>
<keyword evidence="3 10" id="KW-0444">Lipid biosynthesis</keyword>
<evidence type="ECO:0000256" key="7">
    <source>
        <dbReference type="ARBA" id="ARBA00023264"/>
    </source>
</evidence>
<comment type="similarity">
    <text evidence="10">Belongs to the PlsX family.</text>
</comment>
<dbReference type="AlphaFoldDB" id="A0A4R1KAS5"/>
<dbReference type="UniPathway" id="UPA00085"/>
<keyword evidence="4 10" id="KW-0808">Transferase</keyword>
<dbReference type="Gene3D" id="3.40.718.10">
    <property type="entry name" value="Isopropylmalate Dehydrogenase"/>
    <property type="match status" value="1"/>
</dbReference>
<keyword evidence="5 10" id="KW-0443">Lipid metabolism</keyword>
<dbReference type="EMBL" id="SMGG01000003">
    <property type="protein sequence ID" value="TCK61618.1"/>
    <property type="molecule type" value="Genomic_DNA"/>
</dbReference>
<evidence type="ECO:0000256" key="8">
    <source>
        <dbReference type="ARBA" id="ARBA00024069"/>
    </source>
</evidence>
<comment type="caution">
    <text evidence="11">The sequence shown here is derived from an EMBL/GenBank/DDBJ whole genome shotgun (WGS) entry which is preliminary data.</text>
</comment>
<sequence length="340" mass="36183">MKVVVDAMGGDYAPHEIVKGAVIAVQEFGTELILVGNENMIKTELDALGPKSSKNIEIFHTEQVVTMDDLPSQIIRAKRNSSIHEGLRLVKDGSGSAFYSAGNTGAVMAVAKMILKTLPGIDRPAIAAVMPTVKGHTVMCDVGANVDCKVENYIQFAIMASAYASIVMGKERPTVGLMSVGEEDVKGNETTKTVFKQLSELGQRGIINFYGNVEGKDVFRGTSDVIVVDGFAGNVALKVSESAGWFISKMLKDELKSSTLSKIGALFMIPALKRIKKKADHSSYGGAPLLGVNGVCIIGHGSSNSTAVKYSIKMAHELAKQKLNDQIEKAVTVTDSGITS</sequence>
<dbReference type="InterPro" id="IPR012281">
    <property type="entry name" value="Phospholipid_synth_PlsX-like"/>
</dbReference>
<dbReference type="GO" id="GO:0008654">
    <property type="term" value="P:phospholipid biosynthetic process"/>
    <property type="evidence" value="ECO:0007669"/>
    <property type="project" value="UniProtKB-KW"/>
</dbReference>
<evidence type="ECO:0000256" key="9">
    <source>
        <dbReference type="ARBA" id="ARBA00046608"/>
    </source>
</evidence>
<dbReference type="SUPFAM" id="SSF53659">
    <property type="entry name" value="Isocitrate/Isopropylmalate dehydrogenase-like"/>
    <property type="match status" value="1"/>
</dbReference>
<proteinExistence type="inferred from homology"/>
<dbReference type="OrthoDB" id="9806408at2"/>
<comment type="subunit">
    <text evidence="9 10">Homodimer. Probably interacts with PlsY.</text>
</comment>
<dbReference type="EC" id="2.3.1.274" evidence="8 10"/>
<protein>
    <recommendedName>
        <fullName evidence="8 10">Phosphate acyltransferase</fullName>
        <ecNumber evidence="8 10">2.3.1.274</ecNumber>
    </recommendedName>
    <alternativeName>
        <fullName evidence="10">Acyl-ACP phosphotransacylase</fullName>
    </alternativeName>
    <alternativeName>
        <fullName evidence="10">Acyl-[acyl-carrier-protein]--phosphate acyltransferase</fullName>
    </alternativeName>
    <alternativeName>
        <fullName evidence="10">Phosphate-acyl-ACP acyltransferase</fullName>
    </alternativeName>
</protein>
<name>A0A4R1KAS5_9BACT</name>
<evidence type="ECO:0000313" key="12">
    <source>
        <dbReference type="Proteomes" id="UP000294614"/>
    </source>
</evidence>
<dbReference type="NCBIfam" id="TIGR00182">
    <property type="entry name" value="plsX"/>
    <property type="match status" value="1"/>
</dbReference>
<dbReference type="PANTHER" id="PTHR30100:SF1">
    <property type="entry name" value="PHOSPHATE ACYLTRANSFERASE"/>
    <property type="match status" value="1"/>
</dbReference>
<dbReference type="HAMAP" id="MF_00019">
    <property type="entry name" value="PlsX"/>
    <property type="match status" value="1"/>
</dbReference>
<keyword evidence="12" id="KW-1185">Reference proteome</keyword>
<dbReference type="InterPro" id="IPR003664">
    <property type="entry name" value="FA_synthesis"/>
</dbReference>
<keyword evidence="7 10" id="KW-1208">Phospholipid metabolism</keyword>
<evidence type="ECO:0000313" key="11">
    <source>
        <dbReference type="EMBL" id="TCK61618.1"/>
    </source>
</evidence>
<keyword evidence="2 10" id="KW-0963">Cytoplasm</keyword>
<evidence type="ECO:0000256" key="5">
    <source>
        <dbReference type="ARBA" id="ARBA00023098"/>
    </source>
</evidence>
<dbReference type="PIRSF" id="PIRSF002465">
    <property type="entry name" value="Phsphlp_syn_PlsX"/>
    <property type="match status" value="1"/>
</dbReference>
<comment type="function">
    <text evidence="10">Catalyzes the reversible formation of acyl-phosphate (acyl-PO(4)) from acyl-[acyl-carrier-protein] (acyl-ACP). This enzyme utilizes acyl-ACP as fatty acyl donor, but not acyl-CoA.</text>
</comment>
<dbReference type="GO" id="GO:0005737">
    <property type="term" value="C:cytoplasm"/>
    <property type="evidence" value="ECO:0007669"/>
    <property type="project" value="UniProtKB-SubCell"/>
</dbReference>
<dbReference type="GO" id="GO:0006633">
    <property type="term" value="P:fatty acid biosynthetic process"/>
    <property type="evidence" value="ECO:0007669"/>
    <property type="project" value="UniProtKB-UniRule"/>
</dbReference>